<keyword evidence="6" id="KW-1185">Reference proteome</keyword>
<name>A0A173MG89_9BACT</name>
<dbReference type="InterPro" id="IPR007492">
    <property type="entry name" value="LytTR_DNA-bd_dom"/>
</dbReference>
<evidence type="ECO:0000256" key="2">
    <source>
        <dbReference type="PROSITE-ProRule" id="PRU00169"/>
    </source>
</evidence>
<proteinExistence type="predicted"/>
<evidence type="ECO:0000259" key="4">
    <source>
        <dbReference type="PROSITE" id="PS50930"/>
    </source>
</evidence>
<organism evidence="5 6">
    <name type="scientific">Filimonas lacunae</name>
    <dbReference type="NCBI Taxonomy" id="477680"/>
    <lineage>
        <taxon>Bacteria</taxon>
        <taxon>Pseudomonadati</taxon>
        <taxon>Bacteroidota</taxon>
        <taxon>Chitinophagia</taxon>
        <taxon>Chitinophagales</taxon>
        <taxon>Chitinophagaceae</taxon>
        <taxon>Filimonas</taxon>
    </lineage>
</organism>
<evidence type="ECO:0000313" key="6">
    <source>
        <dbReference type="Proteomes" id="UP000186917"/>
    </source>
</evidence>
<dbReference type="EMBL" id="FTOR01000007">
    <property type="protein sequence ID" value="SIT26960.1"/>
    <property type="molecule type" value="Genomic_DNA"/>
</dbReference>
<accession>A0A173MG89</accession>
<protein>
    <submittedName>
        <fullName evidence="5">Two component transcriptional regulator, LytTR family</fullName>
    </submittedName>
</protein>
<dbReference type="PANTHER" id="PTHR48111:SF17">
    <property type="entry name" value="TRANSCRIPTIONAL REGULATORY PROTEIN YPDB"/>
    <property type="match status" value="1"/>
</dbReference>
<dbReference type="STRING" id="477680.SAMN05421788_10799"/>
<dbReference type="AlphaFoldDB" id="A0A173MG89"/>
<sequence length="229" mass="26898">MLNCIAIDDEPLSLDVLRSYMQNMTEVSLAKSFTSARKAKEYLNEHPVDLIFLDIEMPDTDGLSFYRSLKHPPGVIFITAYSNYAVEGFAVDAIDYLLKPIDPDRLQEAVFRALSRIQHTINNIPDTYMRVRCNYQMKTIYFTDILYIECLNDYVKFFLEKEQKPVLTLLSMKEVMAKLPEFRFIRIHRSYIIPVNRITSYNSRYIHLNNISLPIGETYRESIRQTLQK</sequence>
<dbReference type="SUPFAM" id="SSF52172">
    <property type="entry name" value="CheY-like"/>
    <property type="match status" value="1"/>
</dbReference>
<dbReference type="OrthoDB" id="9787344at2"/>
<evidence type="ECO:0000256" key="1">
    <source>
        <dbReference type="ARBA" id="ARBA00023125"/>
    </source>
</evidence>
<dbReference type="Gene3D" id="3.40.50.2300">
    <property type="match status" value="1"/>
</dbReference>
<feature type="domain" description="Response regulatory" evidence="3">
    <location>
        <begin position="3"/>
        <end position="114"/>
    </location>
</feature>
<dbReference type="GO" id="GO:0032993">
    <property type="term" value="C:protein-DNA complex"/>
    <property type="evidence" value="ECO:0007669"/>
    <property type="project" value="TreeGrafter"/>
</dbReference>
<dbReference type="RefSeq" id="WP_076380697.1">
    <property type="nucleotide sequence ID" value="NZ_AP017422.1"/>
</dbReference>
<reference evidence="6" key="1">
    <citation type="submission" date="2017-01" db="EMBL/GenBank/DDBJ databases">
        <authorList>
            <person name="Varghese N."/>
            <person name="Submissions S."/>
        </authorList>
    </citation>
    <scope>NUCLEOTIDE SEQUENCE [LARGE SCALE GENOMIC DNA]</scope>
    <source>
        <strain evidence="6">DSM 21054</strain>
    </source>
</reference>
<dbReference type="Pfam" id="PF04397">
    <property type="entry name" value="LytTR"/>
    <property type="match status" value="1"/>
</dbReference>
<dbReference type="KEGG" id="fln:FLA_2457"/>
<evidence type="ECO:0000259" key="3">
    <source>
        <dbReference type="PROSITE" id="PS50110"/>
    </source>
</evidence>
<dbReference type="GO" id="GO:0005829">
    <property type="term" value="C:cytosol"/>
    <property type="evidence" value="ECO:0007669"/>
    <property type="project" value="TreeGrafter"/>
</dbReference>
<dbReference type="InterPro" id="IPR001789">
    <property type="entry name" value="Sig_transdc_resp-reg_receiver"/>
</dbReference>
<dbReference type="SMART" id="SM00448">
    <property type="entry name" value="REC"/>
    <property type="match status" value="1"/>
</dbReference>
<evidence type="ECO:0000313" key="5">
    <source>
        <dbReference type="EMBL" id="SIT26960.1"/>
    </source>
</evidence>
<feature type="modified residue" description="4-aspartylphosphate" evidence="2">
    <location>
        <position position="54"/>
    </location>
</feature>
<gene>
    <name evidence="5" type="ORF">SAMN05421788_10799</name>
</gene>
<dbReference type="Gene3D" id="2.40.50.1020">
    <property type="entry name" value="LytTr DNA-binding domain"/>
    <property type="match status" value="1"/>
</dbReference>
<keyword evidence="1" id="KW-0238">DNA-binding</keyword>
<dbReference type="GO" id="GO:0000976">
    <property type="term" value="F:transcription cis-regulatory region binding"/>
    <property type="evidence" value="ECO:0007669"/>
    <property type="project" value="TreeGrafter"/>
</dbReference>
<dbReference type="PANTHER" id="PTHR48111">
    <property type="entry name" value="REGULATOR OF RPOS"/>
    <property type="match status" value="1"/>
</dbReference>
<dbReference type="InterPro" id="IPR011006">
    <property type="entry name" value="CheY-like_superfamily"/>
</dbReference>
<dbReference type="GO" id="GO:0000156">
    <property type="term" value="F:phosphorelay response regulator activity"/>
    <property type="evidence" value="ECO:0007669"/>
    <property type="project" value="TreeGrafter"/>
</dbReference>
<dbReference type="SMART" id="SM00850">
    <property type="entry name" value="LytTR"/>
    <property type="match status" value="1"/>
</dbReference>
<dbReference type="PROSITE" id="PS50110">
    <property type="entry name" value="RESPONSE_REGULATORY"/>
    <property type="match status" value="1"/>
</dbReference>
<keyword evidence="2" id="KW-0597">Phosphoprotein</keyword>
<feature type="domain" description="HTH LytTR-type" evidence="4">
    <location>
        <begin position="144"/>
        <end position="229"/>
    </location>
</feature>
<dbReference type="InterPro" id="IPR039420">
    <property type="entry name" value="WalR-like"/>
</dbReference>
<dbReference type="PROSITE" id="PS50930">
    <property type="entry name" value="HTH_LYTTR"/>
    <property type="match status" value="1"/>
</dbReference>
<dbReference type="GO" id="GO:0006355">
    <property type="term" value="P:regulation of DNA-templated transcription"/>
    <property type="evidence" value="ECO:0007669"/>
    <property type="project" value="TreeGrafter"/>
</dbReference>
<dbReference type="Proteomes" id="UP000186917">
    <property type="component" value="Unassembled WGS sequence"/>
</dbReference>
<dbReference type="Pfam" id="PF00072">
    <property type="entry name" value="Response_reg"/>
    <property type="match status" value="1"/>
</dbReference>